<dbReference type="InterPro" id="IPR000504">
    <property type="entry name" value="RRM_dom"/>
</dbReference>
<dbReference type="PANTHER" id="PTHR48039">
    <property type="entry name" value="RNA-BINDING MOTIF PROTEIN 14B"/>
    <property type="match status" value="1"/>
</dbReference>
<proteinExistence type="predicted"/>
<dbReference type="InterPro" id="IPR012677">
    <property type="entry name" value="Nucleotide-bd_a/b_plait_sf"/>
</dbReference>
<gene>
    <name evidence="8" type="ORF">D9757_004059</name>
</gene>
<name>A0A8H5HWV0_9AGAR</name>
<feature type="region of interest" description="Disordered" evidence="6">
    <location>
        <begin position="296"/>
        <end position="337"/>
    </location>
</feature>
<dbReference type="CDD" id="cd12676">
    <property type="entry name" value="RRM3_Nop4p"/>
    <property type="match status" value="1"/>
</dbReference>
<feature type="compositionally biased region" description="Acidic residues" evidence="6">
    <location>
        <begin position="1"/>
        <end position="12"/>
    </location>
</feature>
<evidence type="ECO:0000313" key="8">
    <source>
        <dbReference type="EMBL" id="KAF5390917.1"/>
    </source>
</evidence>
<evidence type="ECO:0000313" key="9">
    <source>
        <dbReference type="Proteomes" id="UP000518752"/>
    </source>
</evidence>
<dbReference type="Proteomes" id="UP000518752">
    <property type="component" value="Unassembled WGS sequence"/>
</dbReference>
<dbReference type="Gene3D" id="3.30.70.330">
    <property type="match status" value="2"/>
</dbReference>
<feature type="compositionally biased region" description="Basic residues" evidence="6">
    <location>
        <begin position="520"/>
        <end position="532"/>
    </location>
</feature>
<dbReference type="InterPro" id="IPR051945">
    <property type="entry name" value="RRM_MRD1_RNA_proc_ribogen"/>
</dbReference>
<feature type="region of interest" description="Disordered" evidence="6">
    <location>
        <begin position="1"/>
        <end position="83"/>
    </location>
</feature>
<comment type="subcellular location">
    <subcellularLocation>
        <location evidence="1">Nucleus</location>
    </subcellularLocation>
</comment>
<reference evidence="8 9" key="1">
    <citation type="journal article" date="2020" name="ISME J.">
        <title>Uncovering the hidden diversity of litter-decomposition mechanisms in mushroom-forming fungi.</title>
        <authorList>
            <person name="Floudas D."/>
            <person name="Bentzer J."/>
            <person name="Ahren D."/>
            <person name="Johansson T."/>
            <person name="Persson P."/>
            <person name="Tunlid A."/>
        </authorList>
    </citation>
    <scope>NUCLEOTIDE SEQUENCE [LARGE SCALE GENOMIC DNA]</scope>
    <source>
        <strain evidence="8 9">CBS 406.79</strain>
    </source>
</reference>
<dbReference type="GO" id="GO:0003729">
    <property type="term" value="F:mRNA binding"/>
    <property type="evidence" value="ECO:0007669"/>
    <property type="project" value="TreeGrafter"/>
</dbReference>
<comment type="caution">
    <text evidence="8">The sequence shown here is derived from an EMBL/GenBank/DDBJ whole genome shotgun (WGS) entry which is preliminary data.</text>
</comment>
<dbReference type="FunFam" id="3.30.70.330:FF:000406">
    <property type="entry name" value="Related to Nucleolar protein NOP4"/>
    <property type="match status" value="1"/>
</dbReference>
<feature type="compositionally biased region" description="Acidic residues" evidence="6">
    <location>
        <begin position="48"/>
        <end position="65"/>
    </location>
</feature>
<feature type="region of interest" description="Disordered" evidence="6">
    <location>
        <begin position="436"/>
        <end position="532"/>
    </location>
</feature>
<dbReference type="OrthoDB" id="267048at2759"/>
<keyword evidence="4" id="KW-0539">Nucleus</keyword>
<feature type="compositionally biased region" description="Basic and acidic residues" evidence="6">
    <location>
        <begin position="456"/>
        <end position="478"/>
    </location>
</feature>
<feature type="region of interest" description="Disordered" evidence="6">
    <location>
        <begin position="150"/>
        <end position="170"/>
    </location>
</feature>
<feature type="compositionally biased region" description="Basic and acidic residues" evidence="6">
    <location>
        <begin position="495"/>
        <end position="511"/>
    </location>
</feature>
<dbReference type="InterPro" id="IPR035979">
    <property type="entry name" value="RBD_domain_sf"/>
</dbReference>
<evidence type="ECO:0000256" key="5">
    <source>
        <dbReference type="PROSITE-ProRule" id="PRU00176"/>
    </source>
</evidence>
<evidence type="ECO:0000256" key="4">
    <source>
        <dbReference type="ARBA" id="ARBA00023242"/>
    </source>
</evidence>
<sequence length="532" mass="58965">MAKGEEDVEMEDASSGSGSDSGSSEDESESKSNDGDEVEDGIGVHDGDESESDSENSGLDEEEHDSDATPVKPELPTPDAGTTLFVRNVPFTATEDELRTLFRTFGPLRYARITMDPETGRSRGTGFACFWNKEDADKVIEQSDLLKSETGLTEAPKQNPFKLPSILTPDPSSSLARSLVLQGRTLDVVRAVTRDKAGKLKEEGEKRREKADKRNVYLLREGVILPSSPAAETLTPAELERRSSSFNARKALLKSNPSLYISKTRLSIRQIPTFVTERLLRRLSIHAVKTFNAEVKSRERKGLTEDELHVQVDENGDGGDGDDKNEEGTKGKNKKRFDRKTGVLQAKLVRQKERVDPVTGKGRSKGYGFIEMYTHADALRVLRWSNNNPQAKPDKDGDRIKRIEKEIEKGEGVGGGDLKKAKGRLIVEFSIENVQVVQRRKSMQEEHKKTGPSGKPDSRKEKAKAKAEKEDLLKKEESVSAPSPKKKRKLSRGSESGKEEGAGEVKTKPKLGESAGFFIGRKRKERKMGKKN</sequence>
<dbReference type="PROSITE" id="PS50102">
    <property type="entry name" value="RRM"/>
    <property type="match status" value="1"/>
</dbReference>
<dbReference type="SMART" id="SM00360">
    <property type="entry name" value="RRM"/>
    <property type="match status" value="2"/>
</dbReference>
<dbReference type="GO" id="GO:0005730">
    <property type="term" value="C:nucleolus"/>
    <property type="evidence" value="ECO:0007669"/>
    <property type="project" value="TreeGrafter"/>
</dbReference>
<evidence type="ECO:0000256" key="1">
    <source>
        <dbReference type="ARBA" id="ARBA00004123"/>
    </source>
</evidence>
<evidence type="ECO:0000256" key="6">
    <source>
        <dbReference type="SAM" id="MobiDB-lite"/>
    </source>
</evidence>
<evidence type="ECO:0000256" key="3">
    <source>
        <dbReference type="ARBA" id="ARBA00022884"/>
    </source>
</evidence>
<feature type="compositionally biased region" description="Acidic residues" evidence="6">
    <location>
        <begin position="314"/>
        <end position="325"/>
    </location>
</feature>
<accession>A0A8H5HWV0</accession>
<keyword evidence="3 5" id="KW-0694">RNA-binding</keyword>
<feature type="compositionally biased region" description="Basic and acidic residues" evidence="6">
    <location>
        <begin position="296"/>
        <end position="312"/>
    </location>
</feature>
<organism evidence="8 9">
    <name type="scientific">Collybiopsis confluens</name>
    <dbReference type="NCBI Taxonomy" id="2823264"/>
    <lineage>
        <taxon>Eukaryota</taxon>
        <taxon>Fungi</taxon>
        <taxon>Dikarya</taxon>
        <taxon>Basidiomycota</taxon>
        <taxon>Agaricomycotina</taxon>
        <taxon>Agaricomycetes</taxon>
        <taxon>Agaricomycetidae</taxon>
        <taxon>Agaricales</taxon>
        <taxon>Marasmiineae</taxon>
        <taxon>Omphalotaceae</taxon>
        <taxon>Collybiopsis</taxon>
    </lineage>
</organism>
<dbReference type="Pfam" id="PF00076">
    <property type="entry name" value="RRM_1"/>
    <property type="match status" value="1"/>
</dbReference>
<evidence type="ECO:0000256" key="2">
    <source>
        <dbReference type="ARBA" id="ARBA00022737"/>
    </source>
</evidence>
<protein>
    <recommendedName>
        <fullName evidence="7">RRM domain-containing protein</fullName>
    </recommendedName>
</protein>
<dbReference type="InterPro" id="IPR034808">
    <property type="entry name" value="Nop4p_RRM3"/>
</dbReference>
<keyword evidence="2" id="KW-0677">Repeat</keyword>
<evidence type="ECO:0000259" key="7">
    <source>
        <dbReference type="PROSITE" id="PS50102"/>
    </source>
</evidence>
<keyword evidence="9" id="KW-1185">Reference proteome</keyword>
<dbReference type="EMBL" id="JAACJN010000012">
    <property type="protein sequence ID" value="KAF5390917.1"/>
    <property type="molecule type" value="Genomic_DNA"/>
</dbReference>
<dbReference type="SUPFAM" id="SSF54928">
    <property type="entry name" value="RNA-binding domain, RBD"/>
    <property type="match status" value="2"/>
</dbReference>
<dbReference type="AlphaFoldDB" id="A0A8H5HWV0"/>
<feature type="domain" description="RRM" evidence="7">
    <location>
        <begin position="82"/>
        <end position="193"/>
    </location>
</feature>
<dbReference type="PANTHER" id="PTHR48039:SF5">
    <property type="entry name" value="RNA-BINDING PROTEIN 28"/>
    <property type="match status" value="1"/>
</dbReference>